<dbReference type="InterPro" id="IPR051203">
    <property type="entry name" value="Polysaccharide_Synthase-Rel"/>
</dbReference>
<keyword evidence="2" id="KW-0812">Transmembrane</keyword>
<keyword evidence="5" id="KW-1185">Reference proteome</keyword>
<feature type="transmembrane region" description="Helical" evidence="2">
    <location>
        <begin position="32"/>
        <end position="52"/>
    </location>
</feature>
<evidence type="ECO:0000256" key="2">
    <source>
        <dbReference type="SAM" id="Phobius"/>
    </source>
</evidence>
<proteinExistence type="inferred from homology"/>
<dbReference type="CDD" id="cd05237">
    <property type="entry name" value="UDP_invert_4-6DH_SDR_e"/>
    <property type="match status" value="1"/>
</dbReference>
<sequence>MTSRDFRNGNIFRIFAKVLKWALGLDRSIKRYIVLAIDALLCVASVWLAFSLRLGVWEFFTPPVLKVMAVTLLIFPPLFLFTGTYRSIVRFAGSRTILQLGASVLILSLPLISIFTFAGVSGVPRTIGVLLPLLFFFLLAMSRICGRYFFVEILRDQGFSGDIKRTIIYGAGVAGQQLAVSLRHDRNFVLVGFVDDNRRLENQHLDGVSVTHTSQLSKLVKKASVDTIFLALPSISRTQRKQIVDRLMPLRVKVQTLPSMQELVDGEASISIMRPIKAEDLLGRDAVAPNQSLLDRTIAGKIVLVTGAGGSIGSELCRQIARLRPKLLVLVEMSEPALYQVERELRLLRQASGLGFEIDAQLLNVTDTAGVERLFDRFCPDTVFHAAAYKHVPLVEANAISGLRNNIIGTRNTAKAANRAGCKNFILVSTDKAVRPTNVMGASKRVCELILQAEDNAGSATRFAIVRFGNVLGSSGSVVPQFERQIAAGGPVTLTHRNITRFFMTIPEAAELVIQAGAMAQGGDLFLLDMGKPVKIYDLASTMVELSGHSLKTPERPDGDIEIVEIGLRPGEKLYEELLIDDCSEATDHVRILRAREYHLPSAELDPQIESLQRALSAGDTGAALELLQSLVPEYTRMEGQP</sequence>
<gene>
    <name evidence="4" type="ORF">GRI44_10315</name>
</gene>
<dbReference type="PANTHER" id="PTHR43318:SF1">
    <property type="entry name" value="POLYSACCHARIDE BIOSYNTHESIS PROTEIN EPSC-RELATED"/>
    <property type="match status" value="1"/>
</dbReference>
<dbReference type="Pfam" id="PF13727">
    <property type="entry name" value="CoA_binding_3"/>
    <property type="match status" value="1"/>
</dbReference>
<dbReference type="OrthoDB" id="9803111at2"/>
<dbReference type="SUPFAM" id="SSF51735">
    <property type="entry name" value="NAD(P)-binding Rossmann-fold domains"/>
    <property type="match status" value="2"/>
</dbReference>
<keyword evidence="2" id="KW-0472">Membrane</keyword>
<dbReference type="Proteomes" id="UP000473531">
    <property type="component" value="Unassembled WGS sequence"/>
</dbReference>
<protein>
    <submittedName>
        <fullName evidence="4">NAD-dependent epimerase/dehydratase family protein</fullName>
    </submittedName>
</protein>
<organism evidence="4 5">
    <name type="scientific">Allopontixanthobacter confluentis</name>
    <dbReference type="NCBI Taxonomy" id="1849021"/>
    <lineage>
        <taxon>Bacteria</taxon>
        <taxon>Pseudomonadati</taxon>
        <taxon>Pseudomonadota</taxon>
        <taxon>Alphaproteobacteria</taxon>
        <taxon>Sphingomonadales</taxon>
        <taxon>Erythrobacteraceae</taxon>
        <taxon>Allopontixanthobacter</taxon>
    </lineage>
</organism>
<feature type="domain" description="Polysaccharide biosynthesis protein CapD-like" evidence="3">
    <location>
        <begin position="303"/>
        <end position="596"/>
    </location>
</feature>
<comment type="similarity">
    <text evidence="1">Belongs to the polysaccharide synthase family.</text>
</comment>
<evidence type="ECO:0000259" key="3">
    <source>
        <dbReference type="Pfam" id="PF02719"/>
    </source>
</evidence>
<dbReference type="AlphaFoldDB" id="A0A6L7GKF6"/>
<dbReference type="InterPro" id="IPR036291">
    <property type="entry name" value="NAD(P)-bd_dom_sf"/>
</dbReference>
<feature type="transmembrane region" description="Helical" evidence="2">
    <location>
        <begin position="126"/>
        <end position="145"/>
    </location>
</feature>
<accession>A0A6L7GKF6</accession>
<dbReference type="Pfam" id="PF02719">
    <property type="entry name" value="Polysacc_synt_2"/>
    <property type="match status" value="1"/>
</dbReference>
<evidence type="ECO:0000313" key="4">
    <source>
        <dbReference type="EMBL" id="MXP15141.1"/>
    </source>
</evidence>
<evidence type="ECO:0000313" key="5">
    <source>
        <dbReference type="Proteomes" id="UP000473531"/>
    </source>
</evidence>
<feature type="transmembrane region" description="Helical" evidence="2">
    <location>
        <begin position="64"/>
        <end position="85"/>
    </location>
</feature>
<dbReference type="EMBL" id="WTYU01000002">
    <property type="protein sequence ID" value="MXP15141.1"/>
    <property type="molecule type" value="Genomic_DNA"/>
</dbReference>
<evidence type="ECO:0000256" key="1">
    <source>
        <dbReference type="ARBA" id="ARBA00007430"/>
    </source>
</evidence>
<reference evidence="4 5" key="1">
    <citation type="submission" date="2019-12" db="EMBL/GenBank/DDBJ databases">
        <title>Genomic-based taxomic classification of the family Erythrobacteraceae.</title>
        <authorList>
            <person name="Xu L."/>
        </authorList>
    </citation>
    <scope>NUCLEOTIDE SEQUENCE [LARGE SCALE GENOMIC DNA]</scope>
    <source>
        <strain evidence="4 5">KCTC 52259</strain>
    </source>
</reference>
<dbReference type="Gene3D" id="3.40.50.720">
    <property type="entry name" value="NAD(P)-binding Rossmann-like Domain"/>
    <property type="match status" value="2"/>
</dbReference>
<dbReference type="PANTHER" id="PTHR43318">
    <property type="entry name" value="UDP-N-ACETYLGLUCOSAMINE 4,6-DEHYDRATASE"/>
    <property type="match status" value="1"/>
</dbReference>
<name>A0A6L7GKF6_9SPHN</name>
<keyword evidence="2" id="KW-1133">Transmembrane helix</keyword>
<feature type="transmembrane region" description="Helical" evidence="2">
    <location>
        <begin position="97"/>
        <end position="120"/>
    </location>
</feature>
<dbReference type="InterPro" id="IPR003869">
    <property type="entry name" value="Polysac_CapD-like"/>
</dbReference>
<comment type="caution">
    <text evidence="4">The sequence shown here is derived from an EMBL/GenBank/DDBJ whole genome shotgun (WGS) entry which is preliminary data.</text>
</comment>